<protein>
    <submittedName>
        <fullName evidence="2">Uncharacterized protein</fullName>
    </submittedName>
</protein>
<reference evidence="2 3" key="1">
    <citation type="journal article" date="2012" name="Genome Biol.">
        <title>The genome of the polar eukaryotic microalga coccomyxa subellipsoidea reveals traits of cold adaptation.</title>
        <authorList>
            <person name="Blanc G."/>
            <person name="Agarkova I."/>
            <person name="Grimwood J."/>
            <person name="Kuo A."/>
            <person name="Brueggeman A."/>
            <person name="Dunigan D."/>
            <person name="Gurnon J."/>
            <person name="Ladunga I."/>
            <person name="Lindquist E."/>
            <person name="Lucas S."/>
            <person name="Pangilinan J."/>
            <person name="Proschold T."/>
            <person name="Salamov A."/>
            <person name="Schmutz J."/>
            <person name="Weeks D."/>
            <person name="Yamada T."/>
            <person name="Claverie J.M."/>
            <person name="Grigoriev I."/>
            <person name="Van Etten J."/>
            <person name="Lomsadze A."/>
            <person name="Borodovsky M."/>
        </authorList>
    </citation>
    <scope>NUCLEOTIDE SEQUENCE [LARGE SCALE GENOMIC DNA]</scope>
    <source>
        <strain evidence="2 3">C-169</strain>
    </source>
</reference>
<proteinExistence type="predicted"/>
<keyword evidence="3" id="KW-1185">Reference proteome</keyword>
<name>I0YJ06_COCSC</name>
<evidence type="ECO:0000313" key="2">
    <source>
        <dbReference type="EMBL" id="EIE18375.1"/>
    </source>
</evidence>
<evidence type="ECO:0000313" key="3">
    <source>
        <dbReference type="Proteomes" id="UP000007264"/>
    </source>
</evidence>
<dbReference type="RefSeq" id="XP_005642919.1">
    <property type="nucleotide sequence ID" value="XM_005642862.1"/>
</dbReference>
<feature type="region of interest" description="Disordered" evidence="1">
    <location>
        <begin position="46"/>
        <end position="126"/>
    </location>
</feature>
<dbReference type="AlphaFoldDB" id="I0YJ06"/>
<feature type="compositionally biased region" description="Low complexity" evidence="1">
    <location>
        <begin position="113"/>
        <end position="126"/>
    </location>
</feature>
<organism evidence="2 3">
    <name type="scientific">Coccomyxa subellipsoidea (strain C-169)</name>
    <name type="common">Green microalga</name>
    <dbReference type="NCBI Taxonomy" id="574566"/>
    <lineage>
        <taxon>Eukaryota</taxon>
        <taxon>Viridiplantae</taxon>
        <taxon>Chlorophyta</taxon>
        <taxon>core chlorophytes</taxon>
        <taxon>Trebouxiophyceae</taxon>
        <taxon>Trebouxiophyceae incertae sedis</taxon>
        <taxon>Coccomyxaceae</taxon>
        <taxon>Coccomyxa</taxon>
        <taxon>Coccomyxa subellipsoidea</taxon>
    </lineage>
</organism>
<dbReference type="GeneID" id="17036286"/>
<accession>I0YJ06</accession>
<dbReference type="Proteomes" id="UP000007264">
    <property type="component" value="Unassembled WGS sequence"/>
</dbReference>
<dbReference type="EMBL" id="AGSI01000024">
    <property type="protein sequence ID" value="EIE18375.1"/>
    <property type="molecule type" value="Genomic_DNA"/>
</dbReference>
<evidence type="ECO:0000256" key="1">
    <source>
        <dbReference type="SAM" id="MobiDB-lite"/>
    </source>
</evidence>
<comment type="caution">
    <text evidence="2">The sequence shown here is derived from an EMBL/GenBank/DDBJ whole genome shotgun (WGS) entry which is preliminary data.</text>
</comment>
<sequence>MTPAPVALVTDKGIVALRRGLDALAAHLPAADQVPTLEEVKAELKANEPPKNGREAIGGAGAPQLAGRATPGGSPVPAHRKLQQGGTTLHPPLNARLLPGLRVGPRRAESPLRRSSACSGRAAAGA</sequence>
<gene>
    <name evidence="2" type="ORF">COCSUDRAFT_60340</name>
</gene>
<dbReference type="KEGG" id="csl:COCSUDRAFT_60340"/>